<reference evidence="1 2" key="1">
    <citation type="submission" date="2016-08" db="EMBL/GenBank/DDBJ databases">
        <title>Identification and validation of antigenic proteins from Pajaroellobacter abortibovis using de-novo genome sequence assembly and reverse vaccinology.</title>
        <authorList>
            <person name="Welly B.T."/>
            <person name="Miller M.R."/>
            <person name="Stott J.L."/>
            <person name="Blanchard M.T."/>
            <person name="Islas-Trejo A.D."/>
            <person name="O'Rourke S.M."/>
            <person name="Young A.E."/>
            <person name="Medrano J.F."/>
            <person name="Van Eenennaam A.L."/>
        </authorList>
    </citation>
    <scope>NUCLEOTIDE SEQUENCE [LARGE SCALE GENOMIC DNA]</scope>
    <source>
        <strain evidence="1 2">BTF92-0548A/99-0131</strain>
    </source>
</reference>
<organism evidence="1 2">
    <name type="scientific">Pajaroellobacter abortibovis</name>
    <dbReference type="NCBI Taxonomy" id="1882918"/>
    <lineage>
        <taxon>Bacteria</taxon>
        <taxon>Pseudomonadati</taxon>
        <taxon>Myxococcota</taxon>
        <taxon>Polyangia</taxon>
        <taxon>Polyangiales</taxon>
        <taxon>Polyangiaceae</taxon>
    </lineage>
</organism>
<dbReference type="AlphaFoldDB" id="A0A1L6MVV6"/>
<evidence type="ECO:0008006" key="3">
    <source>
        <dbReference type="Google" id="ProtNLM"/>
    </source>
</evidence>
<dbReference type="Proteomes" id="UP000185544">
    <property type="component" value="Chromosome"/>
</dbReference>
<dbReference type="KEGG" id="pabo:BCY86_02565"/>
<evidence type="ECO:0000313" key="1">
    <source>
        <dbReference type="EMBL" id="APR99680.1"/>
    </source>
</evidence>
<evidence type="ECO:0000313" key="2">
    <source>
        <dbReference type="Proteomes" id="UP000185544"/>
    </source>
</evidence>
<sequence>MRTSYSFLFLWTLAVFAAVSAFVFQLSIRSKIISIGYELGRTKAEQEKLKEAKRVLQVETGSYRNPERIDMIARGLLGMESPPPERIIPLAMRGKAVEGAKLASEEHVR</sequence>
<dbReference type="RefSeq" id="WP_075276327.1">
    <property type="nucleotide sequence ID" value="NZ_CP016908.1"/>
</dbReference>
<proteinExistence type="predicted"/>
<dbReference type="EMBL" id="CP016908">
    <property type="protein sequence ID" value="APR99680.1"/>
    <property type="molecule type" value="Genomic_DNA"/>
</dbReference>
<dbReference type="OrthoDB" id="5520672at2"/>
<protein>
    <recommendedName>
        <fullName evidence="3">Cell division protein FtsL</fullName>
    </recommendedName>
</protein>
<gene>
    <name evidence="1" type="ORF">BCY86_02565</name>
</gene>
<name>A0A1L6MVV6_9BACT</name>
<keyword evidence="2" id="KW-1185">Reference proteome</keyword>
<accession>A0A1L6MVV6</accession>
<dbReference type="STRING" id="1882918.BCY86_02565"/>